<dbReference type="InterPro" id="IPR017900">
    <property type="entry name" value="4Fe4S_Fe_S_CS"/>
</dbReference>
<dbReference type="Pfam" id="PF01012">
    <property type="entry name" value="ETF"/>
    <property type="match status" value="1"/>
</dbReference>
<dbReference type="PROSITE" id="PS00696">
    <property type="entry name" value="ETF_ALPHA"/>
    <property type="match status" value="1"/>
</dbReference>
<protein>
    <submittedName>
        <fullName evidence="10">Electron transfer flavoprotein subunit alpha</fullName>
    </submittedName>
</protein>
<keyword evidence="2" id="KW-0813">Transport</keyword>
<sequence length="398" mass="42678">MQIKVDRELCTGCQTCVSSCPYDSIVMSEDKALINEYCQLCRACLSVCPEGAIKEYKDSPAEIKQGDLTDYKGVLVFAEQREGHIAHVAFELLSAGRTLADKLSVPLSAALFGAGELAAAELIKWGADTVYLCDDASLTRFNDEPYSELLSKIIIEHRPEIVLAGATAVGRSFFPRVAARLHAGLTADCTSLEIEKGTRNLLAIRPAFGGNIMATILCPDTRPQMATVRPKVMKTSGYDTNRKGEIIKIDKPQKASRTKVVDVVKDDSLFNISLQDAEVIVSGGRGLGGAKGFEVLRELAGLLGGTLGASRAAVDEGWIQYGHQVGQTGKTVCPKIYIACGISGAVQHMVGMQSSDIIVAINKNPEAPIFNIANYGIVGDLYEVIPLAIKKIKGDKGI</sequence>
<keyword evidence="11" id="KW-1185">Reference proteome</keyword>
<dbReference type="SUPFAM" id="SSF52402">
    <property type="entry name" value="Adenine nucleotide alpha hydrolases-like"/>
    <property type="match status" value="1"/>
</dbReference>
<evidence type="ECO:0000256" key="2">
    <source>
        <dbReference type="ARBA" id="ARBA00022448"/>
    </source>
</evidence>
<keyword evidence="3" id="KW-0285">Flavoprotein</keyword>
<dbReference type="InterPro" id="IPR014730">
    <property type="entry name" value="ETF_a/b_N"/>
</dbReference>
<feature type="domain" description="4Fe-4S ferredoxin-type" evidence="9">
    <location>
        <begin position="1"/>
        <end position="30"/>
    </location>
</feature>
<name>A0ABR5SBJ3_9BACT</name>
<dbReference type="PROSITE" id="PS00198">
    <property type="entry name" value="4FE4S_FER_1"/>
    <property type="match status" value="2"/>
</dbReference>
<dbReference type="InterPro" id="IPR014729">
    <property type="entry name" value="Rossmann-like_a/b/a_fold"/>
</dbReference>
<dbReference type="InterPro" id="IPR017896">
    <property type="entry name" value="4Fe4S_Fe-S-bd"/>
</dbReference>
<keyword evidence="7" id="KW-0408">Iron</keyword>
<comment type="similarity">
    <text evidence="1">Belongs to the ETF alpha-subunit/FixB family.</text>
</comment>
<keyword evidence="6" id="KW-0249">Electron transport</keyword>
<evidence type="ECO:0000256" key="1">
    <source>
        <dbReference type="ARBA" id="ARBA00005817"/>
    </source>
</evidence>
<gene>
    <name evidence="10" type="primary">etfA</name>
    <name evidence="10" type="ORF">ASN18_3101</name>
</gene>
<proteinExistence type="inferred from homology"/>
<dbReference type="InterPro" id="IPR029035">
    <property type="entry name" value="DHS-like_NAD/FAD-binding_dom"/>
</dbReference>
<organism evidence="10 11">
    <name type="scientific">Candidatus Magnetominusculus xianensis</name>
    <dbReference type="NCBI Taxonomy" id="1748249"/>
    <lineage>
        <taxon>Bacteria</taxon>
        <taxon>Pseudomonadati</taxon>
        <taxon>Nitrospirota</taxon>
        <taxon>Nitrospiria</taxon>
        <taxon>Nitrospirales</taxon>
        <taxon>Nitrospiraceae</taxon>
        <taxon>Candidatus Magnetominusculus</taxon>
    </lineage>
</organism>
<reference evidence="10 11" key="1">
    <citation type="submission" date="2015-11" db="EMBL/GenBank/DDBJ databases">
        <authorList>
            <person name="Lin W."/>
        </authorList>
    </citation>
    <scope>NUCLEOTIDE SEQUENCE [LARGE SCALE GENOMIC DNA]</scope>
    <source>
        <strain evidence="10 11">HCH-1</strain>
    </source>
</reference>
<dbReference type="Pfam" id="PF13187">
    <property type="entry name" value="Fer4_9"/>
    <property type="match status" value="1"/>
</dbReference>
<feature type="domain" description="4Fe-4S ferredoxin-type" evidence="9">
    <location>
        <begin position="31"/>
        <end position="58"/>
    </location>
</feature>
<dbReference type="Gene3D" id="3.40.50.620">
    <property type="entry name" value="HUPs"/>
    <property type="match status" value="1"/>
</dbReference>
<keyword evidence="8" id="KW-0411">Iron-sulfur</keyword>
<dbReference type="PANTHER" id="PTHR43153">
    <property type="entry name" value="ELECTRON TRANSFER FLAVOPROTEIN ALPHA"/>
    <property type="match status" value="1"/>
</dbReference>
<keyword evidence="4" id="KW-0479">Metal-binding</keyword>
<dbReference type="InterPro" id="IPR014731">
    <property type="entry name" value="ETF_asu_C"/>
</dbReference>
<dbReference type="PROSITE" id="PS51379">
    <property type="entry name" value="4FE4S_FER_2"/>
    <property type="match status" value="2"/>
</dbReference>
<accession>A0ABR5SBJ3</accession>
<evidence type="ECO:0000259" key="9">
    <source>
        <dbReference type="PROSITE" id="PS51379"/>
    </source>
</evidence>
<dbReference type="PIRSF" id="PIRSF000089">
    <property type="entry name" value="Electra_flavoP_a"/>
    <property type="match status" value="1"/>
</dbReference>
<dbReference type="CDD" id="cd01715">
    <property type="entry name" value="ETF_alpha"/>
    <property type="match status" value="1"/>
</dbReference>
<dbReference type="InterPro" id="IPR001308">
    <property type="entry name" value="ETF_a/FixB"/>
</dbReference>
<dbReference type="PANTHER" id="PTHR43153:SF1">
    <property type="entry name" value="ELECTRON TRANSFER FLAVOPROTEIN SUBUNIT ALPHA, MITOCHONDRIAL"/>
    <property type="match status" value="1"/>
</dbReference>
<dbReference type="SUPFAM" id="SSF54862">
    <property type="entry name" value="4Fe-4S ferredoxins"/>
    <property type="match status" value="1"/>
</dbReference>
<dbReference type="SUPFAM" id="SSF52467">
    <property type="entry name" value="DHS-like NAD/FAD-binding domain"/>
    <property type="match status" value="1"/>
</dbReference>
<evidence type="ECO:0000256" key="7">
    <source>
        <dbReference type="ARBA" id="ARBA00023004"/>
    </source>
</evidence>
<dbReference type="EMBL" id="LNQR01000124">
    <property type="protein sequence ID" value="KWT76835.1"/>
    <property type="molecule type" value="Genomic_DNA"/>
</dbReference>
<dbReference type="RefSeq" id="WP_085053706.1">
    <property type="nucleotide sequence ID" value="NZ_LNQR01000124.1"/>
</dbReference>
<dbReference type="Gene3D" id="3.30.70.20">
    <property type="match status" value="1"/>
</dbReference>
<evidence type="ECO:0000313" key="11">
    <source>
        <dbReference type="Proteomes" id="UP000060487"/>
    </source>
</evidence>
<evidence type="ECO:0000256" key="4">
    <source>
        <dbReference type="ARBA" id="ARBA00022723"/>
    </source>
</evidence>
<evidence type="ECO:0000256" key="6">
    <source>
        <dbReference type="ARBA" id="ARBA00022982"/>
    </source>
</evidence>
<dbReference type="Gene3D" id="3.40.50.1220">
    <property type="entry name" value="TPP-binding domain"/>
    <property type="match status" value="1"/>
</dbReference>
<evidence type="ECO:0000256" key="8">
    <source>
        <dbReference type="ARBA" id="ARBA00023014"/>
    </source>
</evidence>
<dbReference type="InterPro" id="IPR033947">
    <property type="entry name" value="ETF_alpha_N"/>
</dbReference>
<evidence type="ECO:0000256" key="5">
    <source>
        <dbReference type="ARBA" id="ARBA00022827"/>
    </source>
</evidence>
<dbReference type="Proteomes" id="UP000060487">
    <property type="component" value="Unassembled WGS sequence"/>
</dbReference>
<dbReference type="SMART" id="SM00893">
    <property type="entry name" value="ETF"/>
    <property type="match status" value="1"/>
</dbReference>
<dbReference type="InterPro" id="IPR018206">
    <property type="entry name" value="ETF_asu_C_CS"/>
</dbReference>
<dbReference type="Pfam" id="PF00766">
    <property type="entry name" value="ETF_alpha"/>
    <property type="match status" value="1"/>
</dbReference>
<comment type="caution">
    <text evidence="10">The sequence shown here is derived from an EMBL/GenBank/DDBJ whole genome shotgun (WGS) entry which is preliminary data.</text>
</comment>
<evidence type="ECO:0000256" key="3">
    <source>
        <dbReference type="ARBA" id="ARBA00022630"/>
    </source>
</evidence>
<keyword evidence="5" id="KW-0274">FAD</keyword>
<evidence type="ECO:0000313" key="10">
    <source>
        <dbReference type="EMBL" id="KWT76835.1"/>
    </source>
</evidence>